<gene>
    <name evidence="2" type="ORF">CHR53_02055</name>
</gene>
<organism evidence="2 3">
    <name type="scientific">Neobacillus mesonae</name>
    <dbReference type="NCBI Taxonomy" id="1193713"/>
    <lineage>
        <taxon>Bacteria</taxon>
        <taxon>Bacillati</taxon>
        <taxon>Bacillota</taxon>
        <taxon>Bacilli</taxon>
        <taxon>Bacillales</taxon>
        <taxon>Bacillaceae</taxon>
        <taxon>Neobacillus</taxon>
    </lineage>
</organism>
<dbReference type="KEGG" id="nmk:CHR53_02055"/>
<feature type="region of interest" description="Disordered" evidence="1">
    <location>
        <begin position="36"/>
        <end position="58"/>
    </location>
</feature>
<dbReference type="AlphaFoldDB" id="A0A3T0HSQ3"/>
<protein>
    <submittedName>
        <fullName evidence="2">Uncharacterized protein</fullName>
    </submittedName>
</protein>
<dbReference type="Proteomes" id="UP000282892">
    <property type="component" value="Chromosome"/>
</dbReference>
<feature type="compositionally biased region" description="Polar residues" evidence="1">
    <location>
        <begin position="49"/>
        <end position="58"/>
    </location>
</feature>
<sequence length="89" mass="10179">MDHGDGLTNMELQRFDDKGIQLFDLESQQTFRYSKLDDNGKATQKDTTAKSPEPSTSLKLSLSDLEGYWITEKKDVVLSLKKVEHSTWI</sequence>
<evidence type="ECO:0000313" key="3">
    <source>
        <dbReference type="Proteomes" id="UP000282892"/>
    </source>
</evidence>
<evidence type="ECO:0000256" key="1">
    <source>
        <dbReference type="SAM" id="MobiDB-lite"/>
    </source>
</evidence>
<evidence type="ECO:0000313" key="2">
    <source>
        <dbReference type="EMBL" id="AZU60144.1"/>
    </source>
</evidence>
<name>A0A3T0HSQ3_9BACI</name>
<keyword evidence="3" id="KW-1185">Reference proteome</keyword>
<reference evidence="2 3" key="1">
    <citation type="submission" date="2017-07" db="EMBL/GenBank/DDBJ databases">
        <title>The complete genome sequence of Bacillus mesonae strain H20-5, an efficient strain improving plant abiotic stress resistance.</title>
        <authorList>
            <person name="Kim S.Y."/>
            <person name="Song H."/>
            <person name="Sang M.K."/>
            <person name="Weon H.-Y."/>
            <person name="Song J."/>
        </authorList>
    </citation>
    <scope>NUCLEOTIDE SEQUENCE [LARGE SCALE GENOMIC DNA]</scope>
    <source>
        <strain evidence="2 3">H20-5</strain>
    </source>
</reference>
<accession>A0A3T0HSQ3</accession>
<feature type="compositionally biased region" description="Basic and acidic residues" evidence="1">
    <location>
        <begin position="36"/>
        <end position="48"/>
    </location>
</feature>
<dbReference type="EMBL" id="CP022572">
    <property type="protein sequence ID" value="AZU60144.1"/>
    <property type="molecule type" value="Genomic_DNA"/>
</dbReference>
<proteinExistence type="predicted"/>